<dbReference type="OrthoDB" id="26184at2759"/>
<evidence type="ECO:0000256" key="4">
    <source>
        <dbReference type="ARBA" id="ARBA00022833"/>
    </source>
</evidence>
<organism evidence="7 8">
    <name type="scientific">Chionoecetes opilio</name>
    <name type="common">Atlantic snow crab</name>
    <name type="synonym">Cancer opilio</name>
    <dbReference type="NCBI Taxonomy" id="41210"/>
    <lineage>
        <taxon>Eukaryota</taxon>
        <taxon>Metazoa</taxon>
        <taxon>Ecdysozoa</taxon>
        <taxon>Arthropoda</taxon>
        <taxon>Crustacea</taxon>
        <taxon>Multicrustacea</taxon>
        <taxon>Malacostraca</taxon>
        <taxon>Eumalacostraca</taxon>
        <taxon>Eucarida</taxon>
        <taxon>Decapoda</taxon>
        <taxon>Pleocyemata</taxon>
        <taxon>Brachyura</taxon>
        <taxon>Eubrachyura</taxon>
        <taxon>Majoidea</taxon>
        <taxon>Majidae</taxon>
        <taxon>Chionoecetes</taxon>
    </lineage>
</organism>
<evidence type="ECO:0000256" key="1">
    <source>
        <dbReference type="ARBA" id="ARBA00004492"/>
    </source>
</evidence>
<dbReference type="GO" id="GO:0030674">
    <property type="term" value="F:protein-macromolecule adaptor activity"/>
    <property type="evidence" value="ECO:0007669"/>
    <property type="project" value="TreeGrafter"/>
</dbReference>
<dbReference type="GO" id="GO:0006886">
    <property type="term" value="P:intracellular protein transport"/>
    <property type="evidence" value="ECO:0007669"/>
    <property type="project" value="UniProtKB-UniRule"/>
</dbReference>
<dbReference type="GO" id="GO:0007033">
    <property type="term" value="P:vacuole organization"/>
    <property type="evidence" value="ECO:0007669"/>
    <property type="project" value="TreeGrafter"/>
</dbReference>
<gene>
    <name evidence="7" type="primary">VPS11_1</name>
    <name evidence="7" type="ORF">GWK47_049992</name>
</gene>
<keyword evidence="3" id="KW-0863">Zinc-finger</keyword>
<evidence type="ECO:0000256" key="5">
    <source>
        <dbReference type="ARBA" id="ARBA00023136"/>
    </source>
</evidence>
<evidence type="ECO:0000313" key="8">
    <source>
        <dbReference type="Proteomes" id="UP000770661"/>
    </source>
</evidence>
<dbReference type="InterPro" id="IPR000547">
    <property type="entry name" value="Clathrin_H-chain/VPS_repeat"/>
</dbReference>
<name>A0A8J4YE75_CHIOP</name>
<proteinExistence type="predicted"/>
<dbReference type="InterPro" id="IPR057308">
    <property type="entry name" value="CHCR_PEP5_VPS11"/>
</dbReference>
<dbReference type="AlphaFoldDB" id="A0A8J4YE75"/>
<reference evidence="7" key="1">
    <citation type="submission" date="2020-07" db="EMBL/GenBank/DDBJ databases">
        <title>The High-quality genome of the commercially important snow crab, Chionoecetes opilio.</title>
        <authorList>
            <person name="Jeong J.-H."/>
            <person name="Ryu S."/>
        </authorList>
    </citation>
    <scope>NUCLEOTIDE SEQUENCE</scope>
    <source>
        <strain evidence="7">MADBK_172401_WGS</strain>
        <tissue evidence="7">Digestive gland</tissue>
    </source>
</reference>
<dbReference type="GO" id="GO:0006904">
    <property type="term" value="P:vesicle docking involved in exocytosis"/>
    <property type="evidence" value="ECO:0007669"/>
    <property type="project" value="TreeGrafter"/>
</dbReference>
<comment type="caution">
    <text evidence="7">The sequence shown here is derived from an EMBL/GenBank/DDBJ whole genome shotgun (WGS) entry which is preliminary data.</text>
</comment>
<keyword evidence="2" id="KW-0479">Metal-binding</keyword>
<keyword evidence="8" id="KW-1185">Reference proteome</keyword>
<dbReference type="GO" id="GO:0048284">
    <property type="term" value="P:organelle fusion"/>
    <property type="evidence" value="ECO:0007669"/>
    <property type="project" value="TreeGrafter"/>
</dbReference>
<dbReference type="PANTHER" id="PTHR23323:SF24">
    <property type="entry name" value="VACUOLAR PROTEIN SORTING-ASSOCIATED PROTEIN 11 HOMOLOG"/>
    <property type="match status" value="1"/>
</dbReference>
<dbReference type="GO" id="GO:0031902">
    <property type="term" value="C:late endosome membrane"/>
    <property type="evidence" value="ECO:0007669"/>
    <property type="project" value="UniProtKB-SubCell"/>
</dbReference>
<dbReference type="GO" id="GO:0030897">
    <property type="term" value="C:HOPS complex"/>
    <property type="evidence" value="ECO:0007669"/>
    <property type="project" value="TreeGrafter"/>
</dbReference>
<comment type="subcellular location">
    <subcellularLocation>
        <location evidence="1">Late endosome membrane</location>
        <topology evidence="1">Peripheral membrane protein</topology>
        <orientation evidence="1">Cytoplasmic side</orientation>
    </subcellularLocation>
</comment>
<dbReference type="PROSITE" id="PS50236">
    <property type="entry name" value="CHCR"/>
    <property type="match status" value="1"/>
</dbReference>
<feature type="repeat" description="CHCR" evidence="6">
    <location>
        <begin position="1"/>
        <end position="139"/>
    </location>
</feature>
<keyword evidence="5" id="KW-0472">Membrane</keyword>
<dbReference type="EMBL" id="JACEEZ010014142">
    <property type="protein sequence ID" value="KAG0719690.1"/>
    <property type="molecule type" value="Genomic_DNA"/>
</dbReference>
<dbReference type="Proteomes" id="UP000770661">
    <property type="component" value="Unassembled WGS sequence"/>
</dbReference>
<sequence length="191" mass="20948">MCTCLPPQYLDTQHIHNLTTYLQALHRTGSATADHTSLLLNCYTRLRDTQQLNEFIMSKEGAVDCDVELGVRVCRSAGYYDHALALAAQHGLHHHHLAILIDDKKDYSAALRYMATLELEAVKANVLRYGCVLLNHVPDQTTELLIALCTDYKPSNSPIVKEVGACCCSCVCVWVCGCVGVGGWVGGWVGV</sequence>
<evidence type="ECO:0000256" key="2">
    <source>
        <dbReference type="ARBA" id="ARBA00022723"/>
    </source>
</evidence>
<evidence type="ECO:0000256" key="6">
    <source>
        <dbReference type="PROSITE-ProRule" id="PRU01006"/>
    </source>
</evidence>
<keyword evidence="4" id="KW-0862">Zinc</keyword>
<dbReference type="GO" id="GO:0008270">
    <property type="term" value="F:zinc ion binding"/>
    <property type="evidence" value="ECO:0007669"/>
    <property type="project" value="UniProtKB-KW"/>
</dbReference>
<accession>A0A8J4YE75</accession>
<dbReference type="Pfam" id="PF23356">
    <property type="entry name" value="TPR_PEP5_VPS11"/>
    <property type="match status" value="1"/>
</dbReference>
<dbReference type="GO" id="GO:0007032">
    <property type="term" value="P:endosome organization"/>
    <property type="evidence" value="ECO:0007669"/>
    <property type="project" value="TreeGrafter"/>
</dbReference>
<evidence type="ECO:0000256" key="3">
    <source>
        <dbReference type="ARBA" id="ARBA00022771"/>
    </source>
</evidence>
<dbReference type="PANTHER" id="PTHR23323">
    <property type="entry name" value="VACUOLAR PROTEIN SORTING-ASSOCIATED PROTEIN"/>
    <property type="match status" value="1"/>
</dbReference>
<evidence type="ECO:0000313" key="7">
    <source>
        <dbReference type="EMBL" id="KAG0719690.1"/>
    </source>
</evidence>
<protein>
    <submittedName>
        <fullName evidence="7">Vacuolar protein sorting-associated protein 11</fullName>
    </submittedName>
</protein>